<evidence type="ECO:0000256" key="6">
    <source>
        <dbReference type="ARBA" id="ARBA00022679"/>
    </source>
</evidence>
<evidence type="ECO:0000256" key="20">
    <source>
        <dbReference type="SAM" id="SignalP"/>
    </source>
</evidence>
<dbReference type="PANTHER" id="PTHR10963">
    <property type="entry name" value="GLYCOSYL HYDROLASE-RELATED"/>
    <property type="match status" value="1"/>
</dbReference>
<keyword evidence="10 18" id="KW-1015">Disulfide bond</keyword>
<dbReference type="InterPro" id="IPR013320">
    <property type="entry name" value="ConA-like_dom_sf"/>
</dbReference>
<evidence type="ECO:0000256" key="18">
    <source>
        <dbReference type="PIRSR" id="PIRSR037299-2"/>
    </source>
</evidence>
<evidence type="ECO:0000256" key="12">
    <source>
        <dbReference type="ARBA" id="ARBA00023288"/>
    </source>
</evidence>
<dbReference type="GO" id="GO:0008843">
    <property type="term" value="F:endochitinase activity"/>
    <property type="evidence" value="ECO:0007669"/>
    <property type="project" value="UniProtKB-EC"/>
</dbReference>
<dbReference type="Pfam" id="PF00722">
    <property type="entry name" value="Glyco_hydro_16"/>
    <property type="match status" value="1"/>
</dbReference>
<dbReference type="CDD" id="cd02183">
    <property type="entry name" value="GH16_fungal_CRH1_transglycosylase"/>
    <property type="match status" value="1"/>
</dbReference>
<feature type="domain" description="GH16" evidence="21">
    <location>
        <begin position="23"/>
        <end position="250"/>
    </location>
</feature>
<evidence type="ECO:0000256" key="7">
    <source>
        <dbReference type="ARBA" id="ARBA00022729"/>
    </source>
</evidence>
<evidence type="ECO:0000256" key="13">
    <source>
        <dbReference type="ARBA" id="ARBA00023295"/>
    </source>
</evidence>
<feature type="chain" id="PRO_5017616033" description="Crh-like protein" evidence="20">
    <location>
        <begin position="22"/>
        <end position="402"/>
    </location>
</feature>
<evidence type="ECO:0000256" key="9">
    <source>
        <dbReference type="ARBA" id="ARBA00023136"/>
    </source>
</evidence>
<keyword evidence="4" id="KW-0336">GPI-anchor</keyword>
<evidence type="ECO:0000259" key="21">
    <source>
        <dbReference type="PROSITE" id="PS51762"/>
    </source>
</evidence>
<dbReference type="STRING" id="1849047.A0A3D8QXP6"/>
<keyword evidence="7 20" id="KW-0732">Signal</keyword>
<dbReference type="Proteomes" id="UP000256645">
    <property type="component" value="Unassembled WGS sequence"/>
</dbReference>
<dbReference type="InterPro" id="IPR000757">
    <property type="entry name" value="Beta-glucanase-like"/>
</dbReference>
<dbReference type="GO" id="GO:0005975">
    <property type="term" value="P:carbohydrate metabolic process"/>
    <property type="evidence" value="ECO:0007669"/>
    <property type="project" value="InterPro"/>
</dbReference>
<dbReference type="GO" id="GO:0009277">
    <property type="term" value="C:fungal-type cell wall"/>
    <property type="evidence" value="ECO:0007669"/>
    <property type="project" value="TreeGrafter"/>
</dbReference>
<keyword evidence="13" id="KW-0326">Glycosidase</keyword>
<feature type="disulfide bond" evidence="18">
    <location>
        <begin position="27"/>
        <end position="34"/>
    </location>
</feature>
<evidence type="ECO:0000313" key="22">
    <source>
        <dbReference type="EMBL" id="RDW66314.1"/>
    </source>
</evidence>
<evidence type="ECO:0000256" key="8">
    <source>
        <dbReference type="ARBA" id="ARBA00022801"/>
    </source>
</evidence>
<keyword evidence="14" id="KW-0961">Cell wall biogenesis/degradation</keyword>
<evidence type="ECO:0000256" key="19">
    <source>
        <dbReference type="SAM" id="MobiDB-lite"/>
    </source>
</evidence>
<dbReference type="PANTHER" id="PTHR10963:SF68">
    <property type="entry name" value="GLYCOSIDASE CRH1-RELATED"/>
    <property type="match status" value="1"/>
</dbReference>
<dbReference type="PROSITE" id="PS51762">
    <property type="entry name" value="GH16_2"/>
    <property type="match status" value="1"/>
</dbReference>
<feature type="active site" description="Nucleophile" evidence="17">
    <location>
        <position position="124"/>
    </location>
</feature>
<sequence>MRSSTLSLASLALAASQLASAQTYTSCNPTAKTCPSDPAIGGTITTDFTAGESAVLADYTYATGTTLTYDSTNGGAFTMNSASNAPTISSNKYLFFGKVDVVMRAAPGTGIVSSFVLESDDLDEIDWEWLGSQADNVQTNFFGKGNTTTYDRSTTVAASASQSAFHTYTIDWNSDKTVWSVDGTVVRTLMYADAVALGGKNYPQTPMRVKIGNWCGCVDAAAAAADATKGTCEWAGGPTDWTQAPFVQYVKSVTIQDYGCAESYSYGDLSGSFSSIVSTGSCNGTSSSSGSSVSSSSAVSGASTKTTASSQSSSSGGVFAESSSSSSAAATMSTATTAASGAKTTGTATSAGAVSSGSGTATSSSSTTKSSSSSASGKPKHKYGTIDVVVIALGLGLGYLVM</sequence>
<dbReference type="Gene3D" id="2.60.120.200">
    <property type="match status" value="1"/>
</dbReference>
<proteinExistence type="inferred from homology"/>
<gene>
    <name evidence="22" type="ORF">BP6252_09949</name>
</gene>
<evidence type="ECO:0000256" key="14">
    <source>
        <dbReference type="ARBA" id="ARBA00023316"/>
    </source>
</evidence>
<organism evidence="22 23">
    <name type="scientific">Coleophoma cylindrospora</name>
    <dbReference type="NCBI Taxonomy" id="1849047"/>
    <lineage>
        <taxon>Eukaryota</taxon>
        <taxon>Fungi</taxon>
        <taxon>Dikarya</taxon>
        <taxon>Ascomycota</taxon>
        <taxon>Pezizomycotina</taxon>
        <taxon>Leotiomycetes</taxon>
        <taxon>Helotiales</taxon>
        <taxon>Dermateaceae</taxon>
        <taxon>Coleophoma</taxon>
    </lineage>
</organism>
<reference evidence="22 23" key="1">
    <citation type="journal article" date="2018" name="IMA Fungus">
        <title>IMA Genome-F 9: Draft genome sequence of Annulohypoxylon stygium, Aspergillus mulundensis, Berkeleyomyces basicola (syn. Thielaviopsis basicola), Ceratocystis smalleyi, two Cercospora beticola strains, Coleophoma cylindrospora, Fusarium fracticaudum, Phialophora cf. hyalina, and Morchella septimelata.</title>
        <authorList>
            <person name="Wingfield B.D."/>
            <person name="Bills G.F."/>
            <person name="Dong Y."/>
            <person name="Huang W."/>
            <person name="Nel W.J."/>
            <person name="Swalarsk-Parry B.S."/>
            <person name="Vaghefi N."/>
            <person name="Wilken P.M."/>
            <person name="An Z."/>
            <person name="de Beer Z.W."/>
            <person name="De Vos L."/>
            <person name="Chen L."/>
            <person name="Duong T.A."/>
            <person name="Gao Y."/>
            <person name="Hammerbacher A."/>
            <person name="Kikkert J.R."/>
            <person name="Li Y."/>
            <person name="Li H."/>
            <person name="Li K."/>
            <person name="Li Q."/>
            <person name="Liu X."/>
            <person name="Ma X."/>
            <person name="Naidoo K."/>
            <person name="Pethybridge S.J."/>
            <person name="Sun J."/>
            <person name="Steenkamp E.T."/>
            <person name="van der Nest M.A."/>
            <person name="van Wyk S."/>
            <person name="Wingfield M.J."/>
            <person name="Xiong C."/>
            <person name="Yue Q."/>
            <person name="Zhang X."/>
        </authorList>
    </citation>
    <scope>NUCLEOTIDE SEQUENCE [LARGE SCALE GENOMIC DNA]</scope>
    <source>
        <strain evidence="22 23">BP6252</strain>
    </source>
</reference>
<evidence type="ECO:0000313" key="23">
    <source>
        <dbReference type="Proteomes" id="UP000256645"/>
    </source>
</evidence>
<comment type="subcellular location">
    <subcellularLocation>
        <location evidence="2">Cell envelope</location>
    </subcellularLocation>
    <subcellularLocation>
        <location evidence="3">Membrane</location>
        <topology evidence="3">Lipid-anchor</topology>
        <topology evidence="3">GPI-anchor</topology>
    </subcellularLocation>
</comment>
<dbReference type="GO" id="GO:0016757">
    <property type="term" value="F:glycosyltransferase activity"/>
    <property type="evidence" value="ECO:0007669"/>
    <property type="project" value="UniProtKB-KW"/>
</dbReference>
<dbReference type="SUPFAM" id="SSF49899">
    <property type="entry name" value="Concanavalin A-like lectins/glucanases"/>
    <property type="match status" value="1"/>
</dbReference>
<protein>
    <recommendedName>
        <fullName evidence="16">Crh-like protein</fullName>
        <ecNumber evidence="16">3.2.-.-</ecNumber>
    </recommendedName>
</protein>
<comment type="caution">
    <text evidence="22">The sequence shown here is derived from an EMBL/GenBank/DDBJ whole genome shotgun (WGS) entry which is preliminary data.</text>
</comment>
<dbReference type="EC" id="3.2.-.-" evidence="16"/>
<dbReference type="PIRSF" id="PIRSF037299">
    <property type="entry name" value="Glycosidase_CRH1_prd"/>
    <property type="match status" value="1"/>
</dbReference>
<evidence type="ECO:0000256" key="3">
    <source>
        <dbReference type="ARBA" id="ARBA00004589"/>
    </source>
</evidence>
<comment type="similarity">
    <text evidence="15">Belongs to the glycosyl hydrolase 16 family. CRH1 subfamily.</text>
</comment>
<keyword evidence="12" id="KW-0449">Lipoprotein</keyword>
<keyword evidence="9 16" id="KW-0472">Membrane</keyword>
<keyword evidence="8 16" id="KW-0378">Hydrolase</keyword>
<evidence type="ECO:0000256" key="2">
    <source>
        <dbReference type="ARBA" id="ARBA00004196"/>
    </source>
</evidence>
<evidence type="ECO:0000256" key="1">
    <source>
        <dbReference type="ARBA" id="ARBA00000822"/>
    </source>
</evidence>
<evidence type="ECO:0000256" key="15">
    <source>
        <dbReference type="ARBA" id="ARBA00038074"/>
    </source>
</evidence>
<evidence type="ECO:0000256" key="4">
    <source>
        <dbReference type="ARBA" id="ARBA00022622"/>
    </source>
</evidence>
<dbReference type="InterPro" id="IPR050546">
    <property type="entry name" value="Glycosyl_Hydrlase_16"/>
</dbReference>
<feature type="signal peptide" evidence="20">
    <location>
        <begin position="1"/>
        <end position="21"/>
    </location>
</feature>
<dbReference type="EMBL" id="PDLM01000011">
    <property type="protein sequence ID" value="RDW66314.1"/>
    <property type="molecule type" value="Genomic_DNA"/>
</dbReference>
<dbReference type="OrthoDB" id="4781at2759"/>
<feature type="compositionally biased region" description="Low complexity" evidence="19">
    <location>
        <begin position="345"/>
        <end position="377"/>
    </location>
</feature>
<dbReference type="AlphaFoldDB" id="A0A3D8QXP6"/>
<evidence type="ECO:0000256" key="11">
    <source>
        <dbReference type="ARBA" id="ARBA00023180"/>
    </source>
</evidence>
<feature type="active site" description="Proton donor" evidence="17">
    <location>
        <position position="128"/>
    </location>
</feature>
<keyword evidence="5" id="KW-0328">Glycosyltransferase</keyword>
<keyword evidence="11" id="KW-0325">Glycoprotein</keyword>
<dbReference type="GO" id="GO:0098552">
    <property type="term" value="C:side of membrane"/>
    <property type="evidence" value="ECO:0007669"/>
    <property type="project" value="UniProtKB-KW"/>
</dbReference>
<evidence type="ECO:0000256" key="17">
    <source>
        <dbReference type="PIRSR" id="PIRSR037299-1"/>
    </source>
</evidence>
<feature type="region of interest" description="Disordered" evidence="19">
    <location>
        <begin position="345"/>
        <end position="381"/>
    </location>
</feature>
<comment type="catalytic activity">
    <reaction evidence="1">
        <text>Random endo-hydrolysis of N-acetyl-beta-D-glucosaminide (1-&gt;4)-beta-linkages in chitin and chitodextrins.</text>
        <dbReference type="EC" id="3.2.1.14"/>
    </reaction>
</comment>
<name>A0A3D8QXP6_9HELO</name>
<accession>A0A3D8QXP6</accession>
<evidence type="ECO:0000256" key="16">
    <source>
        <dbReference type="PIRNR" id="PIRNR037299"/>
    </source>
</evidence>
<keyword evidence="23" id="KW-1185">Reference proteome</keyword>
<keyword evidence="6" id="KW-0808">Transferase</keyword>
<evidence type="ECO:0000256" key="5">
    <source>
        <dbReference type="ARBA" id="ARBA00022676"/>
    </source>
</evidence>
<evidence type="ECO:0000256" key="10">
    <source>
        <dbReference type="ARBA" id="ARBA00023157"/>
    </source>
</evidence>
<dbReference type="InterPro" id="IPR017168">
    <property type="entry name" value="CHR-like"/>
</dbReference>
<dbReference type="GO" id="GO:0031505">
    <property type="term" value="P:fungal-type cell wall organization"/>
    <property type="evidence" value="ECO:0007669"/>
    <property type="project" value="TreeGrafter"/>
</dbReference>